<accession>A0A6A6F3Z4</accession>
<dbReference type="Gene3D" id="3.20.20.80">
    <property type="entry name" value="Glycosidases"/>
    <property type="match status" value="1"/>
</dbReference>
<dbReference type="PANTHER" id="PTHR13246:SF1">
    <property type="entry name" value="CYTOSOLIC ENDO-BETA-N-ACETYLGLUCOSAMINIDASE"/>
    <property type="match status" value="1"/>
</dbReference>
<dbReference type="GO" id="GO:0005829">
    <property type="term" value="C:cytosol"/>
    <property type="evidence" value="ECO:0007669"/>
    <property type="project" value="UniProtKB-SubCell"/>
</dbReference>
<protein>
    <submittedName>
        <fullName evidence="2">Glycoside hydrolase family 85 protein</fullName>
    </submittedName>
</protein>
<dbReference type="AlphaFoldDB" id="A0A6A6F3Z4"/>
<feature type="domain" description="Cytosolic endo-beta-N-acetylglucosaminidase TIM barrel" evidence="1">
    <location>
        <begin position="88"/>
        <end position="392"/>
    </location>
</feature>
<gene>
    <name evidence="2" type="ORF">CERZMDRAFT_47773</name>
</gene>
<proteinExistence type="predicted"/>
<dbReference type="PANTHER" id="PTHR13246">
    <property type="entry name" value="ENDO BETA N-ACETYLGLUCOSAMINIDASE"/>
    <property type="match status" value="1"/>
</dbReference>
<feature type="non-terminal residue" evidence="2">
    <location>
        <position position="410"/>
    </location>
</feature>
<dbReference type="InterPro" id="IPR032979">
    <property type="entry name" value="ENGase"/>
</dbReference>
<dbReference type="OrthoDB" id="284473at2759"/>
<evidence type="ECO:0000259" key="1">
    <source>
        <dbReference type="Pfam" id="PF03644"/>
    </source>
</evidence>
<sequence length="410" mass="46009">MDQSSTRTHCHDEDCAEERRLDALKGFASLESFEELLAWTEDDVDALQRSNTPLLRRAQPEGEHGAKVMLIHDYMGGYNEYESCQGLVVSQELYSCDYLQFVETFVYFSHRLVAIPPPAWINTCHRNGVTVLGTLIVEPGSADVECILQQDELGSFWVARKLAKMAKCYGFDGWLINIETSFSLLSWSAAKLEGFLCQLRAELGVDGKVVWYDALTTLNFVWYQNTLNYVNLQFALAAGSMLTNYAWNPDLAQSGKVRALESDLGLENLYFGIDVWAQNHQKDSKHKRITWPKLFGGGTGTGLGVQVLQELGLNVGIFAPAWSYEHFNCHQSAVERAVWRGTPLPKDLSCECNPQRPHETAPYQQHGIVQYAKAFPAGSATCFHTNFERAFSRTHDGVLHAQLGSQNIQP</sequence>
<dbReference type="InterPro" id="IPR005201">
    <property type="entry name" value="TIM_ENGase"/>
</dbReference>
<keyword evidence="2" id="KW-0378">Hydrolase</keyword>
<reference evidence="2" key="1">
    <citation type="journal article" date="2020" name="Stud. Mycol.">
        <title>101 Dothideomycetes genomes: a test case for predicting lifestyles and emergence of pathogens.</title>
        <authorList>
            <person name="Haridas S."/>
            <person name="Albert R."/>
            <person name="Binder M."/>
            <person name="Bloem J."/>
            <person name="Labutti K."/>
            <person name="Salamov A."/>
            <person name="Andreopoulos B."/>
            <person name="Baker S."/>
            <person name="Barry K."/>
            <person name="Bills G."/>
            <person name="Bluhm B."/>
            <person name="Cannon C."/>
            <person name="Castanera R."/>
            <person name="Culley D."/>
            <person name="Daum C."/>
            <person name="Ezra D."/>
            <person name="Gonzalez J."/>
            <person name="Henrissat B."/>
            <person name="Kuo A."/>
            <person name="Liang C."/>
            <person name="Lipzen A."/>
            <person name="Lutzoni F."/>
            <person name="Magnuson J."/>
            <person name="Mondo S."/>
            <person name="Nolan M."/>
            <person name="Ohm R."/>
            <person name="Pangilinan J."/>
            <person name="Park H.-J."/>
            <person name="Ramirez L."/>
            <person name="Alfaro M."/>
            <person name="Sun H."/>
            <person name="Tritt A."/>
            <person name="Yoshinaga Y."/>
            <person name="Zwiers L.-H."/>
            <person name="Turgeon B."/>
            <person name="Goodwin S."/>
            <person name="Spatafora J."/>
            <person name="Crous P."/>
            <person name="Grigoriev I."/>
        </authorList>
    </citation>
    <scope>NUCLEOTIDE SEQUENCE</scope>
    <source>
        <strain evidence="2">SCOH1-5</strain>
    </source>
</reference>
<dbReference type="Pfam" id="PF03644">
    <property type="entry name" value="Glyco_hydro_85"/>
    <property type="match status" value="1"/>
</dbReference>
<name>A0A6A6F3Z4_9PEZI</name>
<dbReference type="EMBL" id="ML992688">
    <property type="protein sequence ID" value="KAF2209178.1"/>
    <property type="molecule type" value="Genomic_DNA"/>
</dbReference>
<evidence type="ECO:0000313" key="3">
    <source>
        <dbReference type="Proteomes" id="UP000799539"/>
    </source>
</evidence>
<organism evidence="2 3">
    <name type="scientific">Cercospora zeae-maydis SCOH1-5</name>
    <dbReference type="NCBI Taxonomy" id="717836"/>
    <lineage>
        <taxon>Eukaryota</taxon>
        <taxon>Fungi</taxon>
        <taxon>Dikarya</taxon>
        <taxon>Ascomycota</taxon>
        <taxon>Pezizomycotina</taxon>
        <taxon>Dothideomycetes</taxon>
        <taxon>Dothideomycetidae</taxon>
        <taxon>Mycosphaerellales</taxon>
        <taxon>Mycosphaerellaceae</taxon>
        <taxon>Cercospora</taxon>
    </lineage>
</organism>
<keyword evidence="3" id="KW-1185">Reference proteome</keyword>
<evidence type="ECO:0000313" key="2">
    <source>
        <dbReference type="EMBL" id="KAF2209178.1"/>
    </source>
</evidence>
<dbReference type="Proteomes" id="UP000799539">
    <property type="component" value="Unassembled WGS sequence"/>
</dbReference>
<dbReference type="GO" id="GO:0033925">
    <property type="term" value="F:mannosyl-glycoprotein endo-beta-N-acetylglucosaminidase activity"/>
    <property type="evidence" value="ECO:0007669"/>
    <property type="project" value="UniProtKB-EC"/>
</dbReference>